<evidence type="ECO:0000256" key="5">
    <source>
        <dbReference type="ARBA" id="ARBA00022553"/>
    </source>
</evidence>
<dbReference type="GO" id="GO:0005886">
    <property type="term" value="C:plasma membrane"/>
    <property type="evidence" value="ECO:0007669"/>
    <property type="project" value="UniProtKB-SubCell"/>
</dbReference>
<keyword evidence="7" id="KW-0547">Nucleotide-binding</keyword>
<name>A0A6N9Q787_9BACL</name>
<dbReference type="SMART" id="SM00387">
    <property type="entry name" value="HATPase_c"/>
    <property type="match status" value="1"/>
</dbReference>
<keyword evidence="9" id="KW-0067">ATP-binding</keyword>
<gene>
    <name evidence="15" type="ORF">ERL59_17040</name>
</gene>
<feature type="domain" description="Histidine kinase" evidence="13">
    <location>
        <begin position="248"/>
        <end position="466"/>
    </location>
</feature>
<dbReference type="Gene3D" id="3.30.565.10">
    <property type="entry name" value="Histidine kinase-like ATPase, C-terminal domain"/>
    <property type="match status" value="1"/>
</dbReference>
<dbReference type="InterPro" id="IPR003660">
    <property type="entry name" value="HAMP_dom"/>
</dbReference>
<evidence type="ECO:0000256" key="12">
    <source>
        <dbReference type="SAM" id="Phobius"/>
    </source>
</evidence>
<keyword evidence="8 15" id="KW-0418">Kinase</keyword>
<evidence type="ECO:0000313" key="16">
    <source>
        <dbReference type="Proteomes" id="UP000448943"/>
    </source>
</evidence>
<evidence type="ECO:0000256" key="11">
    <source>
        <dbReference type="ARBA" id="ARBA00023136"/>
    </source>
</evidence>
<evidence type="ECO:0000256" key="4">
    <source>
        <dbReference type="ARBA" id="ARBA00022475"/>
    </source>
</evidence>
<evidence type="ECO:0000259" key="14">
    <source>
        <dbReference type="PROSITE" id="PS50885"/>
    </source>
</evidence>
<dbReference type="Gene3D" id="1.10.287.130">
    <property type="match status" value="1"/>
</dbReference>
<feature type="transmembrane region" description="Helical" evidence="12">
    <location>
        <begin position="12"/>
        <end position="34"/>
    </location>
</feature>
<dbReference type="PANTHER" id="PTHR45453:SF1">
    <property type="entry name" value="PHOSPHATE REGULON SENSOR PROTEIN PHOR"/>
    <property type="match status" value="1"/>
</dbReference>
<evidence type="ECO:0000313" key="15">
    <source>
        <dbReference type="EMBL" id="NBI30659.1"/>
    </source>
</evidence>
<comment type="catalytic activity">
    <reaction evidence="1">
        <text>ATP + protein L-histidine = ADP + protein N-phospho-L-histidine.</text>
        <dbReference type="EC" id="2.7.13.3"/>
    </reaction>
</comment>
<feature type="domain" description="HAMP" evidence="14">
    <location>
        <begin position="188"/>
        <end position="240"/>
    </location>
</feature>
<dbReference type="InterPro" id="IPR036097">
    <property type="entry name" value="HisK_dim/P_sf"/>
</dbReference>
<keyword evidence="11 12" id="KW-0472">Membrane</keyword>
<organism evidence="15 16">
    <name type="scientific">Chengkuizengella marina</name>
    <dbReference type="NCBI Taxonomy" id="2507566"/>
    <lineage>
        <taxon>Bacteria</taxon>
        <taxon>Bacillati</taxon>
        <taxon>Bacillota</taxon>
        <taxon>Bacilli</taxon>
        <taxon>Bacillales</taxon>
        <taxon>Paenibacillaceae</taxon>
        <taxon>Chengkuizengella</taxon>
    </lineage>
</organism>
<keyword evidence="12" id="KW-1133">Transmembrane helix</keyword>
<dbReference type="GO" id="GO:0004721">
    <property type="term" value="F:phosphoprotein phosphatase activity"/>
    <property type="evidence" value="ECO:0007669"/>
    <property type="project" value="TreeGrafter"/>
</dbReference>
<dbReference type="InterPro" id="IPR004358">
    <property type="entry name" value="Sig_transdc_His_kin-like_C"/>
</dbReference>
<proteinExistence type="predicted"/>
<evidence type="ECO:0000256" key="2">
    <source>
        <dbReference type="ARBA" id="ARBA00004651"/>
    </source>
</evidence>
<dbReference type="Pfam" id="PF00512">
    <property type="entry name" value="HisKA"/>
    <property type="match status" value="1"/>
</dbReference>
<protein>
    <recommendedName>
        <fullName evidence="3">histidine kinase</fullName>
        <ecNumber evidence="3">2.7.13.3</ecNumber>
    </recommendedName>
</protein>
<evidence type="ECO:0000259" key="13">
    <source>
        <dbReference type="PROSITE" id="PS50109"/>
    </source>
</evidence>
<dbReference type="InterPro" id="IPR050351">
    <property type="entry name" value="BphY/WalK/GraS-like"/>
</dbReference>
<dbReference type="CDD" id="cd06225">
    <property type="entry name" value="HAMP"/>
    <property type="match status" value="1"/>
</dbReference>
<dbReference type="OrthoDB" id="2359336at2"/>
<dbReference type="FunFam" id="1.10.287.130:FF:000001">
    <property type="entry name" value="Two-component sensor histidine kinase"/>
    <property type="match status" value="1"/>
</dbReference>
<dbReference type="PROSITE" id="PS50109">
    <property type="entry name" value="HIS_KIN"/>
    <property type="match status" value="1"/>
</dbReference>
<dbReference type="PRINTS" id="PR00344">
    <property type="entry name" value="BCTRLSENSOR"/>
</dbReference>
<reference evidence="15 16" key="1">
    <citation type="submission" date="2019-01" db="EMBL/GenBank/DDBJ databases">
        <title>Chengkuizengella sp. nov., isolated from deep-sea sediment of East Pacific Ocean.</title>
        <authorList>
            <person name="Yang J."/>
            <person name="Lai Q."/>
            <person name="Shao Z."/>
        </authorList>
    </citation>
    <scope>NUCLEOTIDE SEQUENCE [LARGE SCALE GENOMIC DNA]</scope>
    <source>
        <strain evidence="15 16">YPA3-1-1</strain>
    </source>
</reference>
<dbReference type="GO" id="GO:0000155">
    <property type="term" value="F:phosphorelay sensor kinase activity"/>
    <property type="evidence" value="ECO:0007669"/>
    <property type="project" value="InterPro"/>
</dbReference>
<dbReference type="FunFam" id="3.30.565.10:FF:000006">
    <property type="entry name" value="Sensor histidine kinase WalK"/>
    <property type="match status" value="1"/>
</dbReference>
<dbReference type="PROSITE" id="PS50885">
    <property type="entry name" value="HAMP"/>
    <property type="match status" value="1"/>
</dbReference>
<dbReference type="PANTHER" id="PTHR45453">
    <property type="entry name" value="PHOSPHATE REGULON SENSOR PROTEIN PHOR"/>
    <property type="match status" value="1"/>
</dbReference>
<dbReference type="Pfam" id="PF02518">
    <property type="entry name" value="HATPase_c"/>
    <property type="match status" value="1"/>
</dbReference>
<comment type="caution">
    <text evidence="15">The sequence shown here is derived from an EMBL/GenBank/DDBJ whole genome shotgun (WGS) entry which is preliminary data.</text>
</comment>
<dbReference type="EC" id="2.7.13.3" evidence="3"/>
<keyword evidence="12" id="KW-0812">Transmembrane</keyword>
<dbReference type="RefSeq" id="WP_160647474.1">
    <property type="nucleotide sequence ID" value="NZ_SIJB01000035.1"/>
</dbReference>
<dbReference type="SUPFAM" id="SSF158472">
    <property type="entry name" value="HAMP domain-like"/>
    <property type="match status" value="1"/>
</dbReference>
<evidence type="ECO:0000256" key="7">
    <source>
        <dbReference type="ARBA" id="ARBA00022741"/>
    </source>
</evidence>
<dbReference type="InterPro" id="IPR036890">
    <property type="entry name" value="HATPase_C_sf"/>
</dbReference>
<keyword evidence="6" id="KW-0808">Transferase</keyword>
<dbReference type="InterPro" id="IPR003661">
    <property type="entry name" value="HisK_dim/P_dom"/>
</dbReference>
<dbReference type="SUPFAM" id="SSF47384">
    <property type="entry name" value="Homodimeric domain of signal transducing histidine kinase"/>
    <property type="match status" value="1"/>
</dbReference>
<keyword evidence="4" id="KW-1003">Cell membrane</keyword>
<evidence type="ECO:0000256" key="1">
    <source>
        <dbReference type="ARBA" id="ARBA00000085"/>
    </source>
</evidence>
<dbReference type="Pfam" id="PF00672">
    <property type="entry name" value="HAMP"/>
    <property type="match status" value="1"/>
</dbReference>
<evidence type="ECO:0000256" key="8">
    <source>
        <dbReference type="ARBA" id="ARBA00022777"/>
    </source>
</evidence>
<evidence type="ECO:0000256" key="3">
    <source>
        <dbReference type="ARBA" id="ARBA00012438"/>
    </source>
</evidence>
<evidence type="ECO:0000256" key="10">
    <source>
        <dbReference type="ARBA" id="ARBA00023012"/>
    </source>
</evidence>
<keyword evidence="10" id="KW-0902">Two-component regulatory system</keyword>
<dbReference type="Gene3D" id="6.10.340.10">
    <property type="match status" value="1"/>
</dbReference>
<dbReference type="SMART" id="SM00304">
    <property type="entry name" value="HAMP"/>
    <property type="match status" value="1"/>
</dbReference>
<dbReference type="GO" id="GO:0005524">
    <property type="term" value="F:ATP binding"/>
    <property type="evidence" value="ECO:0007669"/>
    <property type="project" value="UniProtKB-KW"/>
</dbReference>
<keyword evidence="5" id="KW-0597">Phosphoprotein</keyword>
<feature type="transmembrane region" description="Helical" evidence="12">
    <location>
        <begin position="167"/>
        <end position="187"/>
    </location>
</feature>
<dbReference type="SUPFAM" id="SSF55874">
    <property type="entry name" value="ATPase domain of HSP90 chaperone/DNA topoisomerase II/histidine kinase"/>
    <property type="match status" value="1"/>
</dbReference>
<dbReference type="InterPro" id="IPR003594">
    <property type="entry name" value="HATPase_dom"/>
</dbReference>
<evidence type="ECO:0000256" key="6">
    <source>
        <dbReference type="ARBA" id="ARBA00022679"/>
    </source>
</evidence>
<dbReference type="CDD" id="cd00082">
    <property type="entry name" value="HisKA"/>
    <property type="match status" value="1"/>
</dbReference>
<accession>A0A6N9Q787</accession>
<dbReference type="InterPro" id="IPR005467">
    <property type="entry name" value="His_kinase_dom"/>
</dbReference>
<dbReference type="GO" id="GO:0016036">
    <property type="term" value="P:cellular response to phosphate starvation"/>
    <property type="evidence" value="ECO:0007669"/>
    <property type="project" value="TreeGrafter"/>
</dbReference>
<comment type="subcellular location">
    <subcellularLocation>
        <location evidence="2">Cell membrane</location>
        <topology evidence="2">Multi-pass membrane protein</topology>
    </subcellularLocation>
</comment>
<dbReference type="AlphaFoldDB" id="A0A6N9Q787"/>
<sequence>MIKNLTLGQKIWIIISLAIIATILFSYLLSNYFYQKYYVENLRKTLEEEGSRLATNYKGGDITPLFMDQIHWFNLMFEPEVLLVTDPQELGIRFPFNLDYESYINEAEREQLLAGEIISKIGYEEKIGHQIMGVIVPLLDENRLRGILFLYSPLAKVTEMISDITSIWITFAISYVLFLIIVGRIVIAKLTRPLQKLENASFHMSQGNYLKRVEVTTNDEIGKLGRAFNNMASAIAEEDERKKDFLANVSHELRTPLSYVKGYSEAIIDRVVKSREDEQKYIKIIHREASRMQRLVQDLLDLSKLERKAYPLSKQPLVFAQLIEDSTEIYESILLEKEITLSTSLDPEIIIHADEDRIEQIIHNIMDNAVNYTPIGGEISIELHQQANHQCELIISDSGIGISEEHLSHLGERFYRINKARTRKDGGTGLGISIVKQIVAAHEGSISFSSKVGKGTQVHIMLPIMGH</sequence>
<evidence type="ECO:0000256" key="9">
    <source>
        <dbReference type="ARBA" id="ARBA00022840"/>
    </source>
</evidence>
<keyword evidence="16" id="KW-1185">Reference proteome</keyword>
<dbReference type="EMBL" id="SIJB01000035">
    <property type="protein sequence ID" value="NBI30659.1"/>
    <property type="molecule type" value="Genomic_DNA"/>
</dbReference>
<dbReference type="SMART" id="SM00388">
    <property type="entry name" value="HisKA"/>
    <property type="match status" value="1"/>
</dbReference>
<dbReference type="Proteomes" id="UP000448943">
    <property type="component" value="Unassembled WGS sequence"/>
</dbReference>